<comment type="caution">
    <text evidence="1">The sequence shown here is derived from an EMBL/GenBank/DDBJ whole genome shotgun (WGS) entry which is preliminary data.</text>
</comment>
<sequence>MCKGNTGNGSVRRRSLGPALVALSRYLECAAERRETGSSCQNPSHLPERQQVIETECGEMMENHHHEVAGGPLCMAESKAKPDAFWFAAAAAMMPSPPPPPPAPHAAASWLDVRVIYIRVSGCCCSEEEAPESLSMSFPPRSIGTALELNGGRIAPSEQATLLLKRDRVDPESAEATYLSTDYVRTCSGPLSFQVFSKDELLVVGILEHSERNCVEQGGNYNGWRKEAAAVAAAAGRRHHRRSSSPSSSSWNMDCICVLGQVAAGGRIVSSKKQLCHEIAMEVCLVGRNSETPVILSETVPLTAARRRSSSSSSHRQQKNTLDVIPEAEELGKRSSSRSCLMMIDQTRLRTDGNLFMGFSDKDGGAGGLGYDDALVEGSSGYNHLCDDEAAAAAGFGCALEGGGLSGYDGYEDGGDDGQMTWFNAGVRVGVGLGLGMCLGVGIGIGLVVRTYHATARSLRKGFI</sequence>
<reference evidence="2" key="1">
    <citation type="journal article" date="2022" name="New Phytol.">
        <title>Phylogenomic structure and speciation in an emerging model: the Sphagnum magellanicum complex (Bryophyta).</title>
        <authorList>
            <person name="Shaw A.J."/>
            <person name="Piatkowski B."/>
            <person name="Duffy A.M."/>
            <person name="Aguero B."/>
            <person name="Imwattana K."/>
            <person name="Nieto-Lugilde M."/>
            <person name="Healey A."/>
            <person name="Weston D.J."/>
            <person name="Patel M.N."/>
            <person name="Schmutz J."/>
            <person name="Grimwood J."/>
            <person name="Yavitt J.B."/>
            <person name="Hassel K."/>
            <person name="Stenoien H.K."/>
            <person name="Flatberg K.I."/>
            <person name="Bickford C.P."/>
            <person name="Hicks K.A."/>
        </authorList>
    </citation>
    <scope>NUCLEOTIDE SEQUENCE [LARGE SCALE GENOMIC DNA]</scope>
</reference>
<accession>A0ACB8HJR3</accession>
<name>A0ACB8HJR3_9BRYO</name>
<evidence type="ECO:0000313" key="2">
    <source>
        <dbReference type="Proteomes" id="UP000828922"/>
    </source>
</evidence>
<proteinExistence type="predicted"/>
<protein>
    <submittedName>
        <fullName evidence="1">Uncharacterized protein</fullName>
    </submittedName>
</protein>
<dbReference type="Proteomes" id="UP000828922">
    <property type="component" value="Linkage Group LG07"/>
</dbReference>
<gene>
    <name evidence="1" type="ORF">CY35_07G028600</name>
</gene>
<organism evidence="1 2">
    <name type="scientific">Sphagnum magellanicum</name>
    <dbReference type="NCBI Taxonomy" id="128215"/>
    <lineage>
        <taxon>Eukaryota</taxon>
        <taxon>Viridiplantae</taxon>
        <taxon>Streptophyta</taxon>
        <taxon>Embryophyta</taxon>
        <taxon>Bryophyta</taxon>
        <taxon>Sphagnophytina</taxon>
        <taxon>Sphagnopsida</taxon>
        <taxon>Sphagnales</taxon>
        <taxon>Sphagnaceae</taxon>
        <taxon>Sphagnum</taxon>
    </lineage>
</organism>
<keyword evidence="2" id="KW-1185">Reference proteome</keyword>
<evidence type="ECO:0000313" key="1">
    <source>
        <dbReference type="EMBL" id="KAH9556461.1"/>
    </source>
</evidence>
<dbReference type="EMBL" id="CM038913">
    <property type="protein sequence ID" value="KAH9556461.1"/>
    <property type="molecule type" value="Genomic_DNA"/>
</dbReference>